<evidence type="ECO:0000313" key="5">
    <source>
        <dbReference type="Proteomes" id="UP000238479"/>
    </source>
</evidence>
<accession>A0A2P6S0M2</accession>
<evidence type="ECO:0000313" key="4">
    <source>
        <dbReference type="EMBL" id="PRQ52234.1"/>
    </source>
</evidence>
<keyword evidence="5" id="KW-1185">Reference proteome</keyword>
<evidence type="ECO:0000256" key="2">
    <source>
        <dbReference type="ARBA" id="ARBA00022676"/>
    </source>
</evidence>
<dbReference type="EC" id="2.4.1.115" evidence="4"/>
<organism evidence="4 5">
    <name type="scientific">Rosa chinensis</name>
    <name type="common">China rose</name>
    <dbReference type="NCBI Taxonomy" id="74649"/>
    <lineage>
        <taxon>Eukaryota</taxon>
        <taxon>Viridiplantae</taxon>
        <taxon>Streptophyta</taxon>
        <taxon>Embryophyta</taxon>
        <taxon>Tracheophyta</taxon>
        <taxon>Spermatophyta</taxon>
        <taxon>Magnoliopsida</taxon>
        <taxon>eudicotyledons</taxon>
        <taxon>Gunneridae</taxon>
        <taxon>Pentapetalae</taxon>
        <taxon>rosids</taxon>
        <taxon>fabids</taxon>
        <taxon>Rosales</taxon>
        <taxon>Rosaceae</taxon>
        <taxon>Rosoideae</taxon>
        <taxon>Rosoideae incertae sedis</taxon>
        <taxon>Rosa</taxon>
    </lineage>
</organism>
<comment type="similarity">
    <text evidence="1">Belongs to the UDP-glycosyltransferase family.</text>
</comment>
<name>A0A2P6S0M2_ROSCH</name>
<dbReference type="Gramene" id="PRQ52234">
    <property type="protein sequence ID" value="PRQ52234"/>
    <property type="gene ID" value="RchiOBHm_Chr2g0153261"/>
</dbReference>
<dbReference type="AlphaFoldDB" id="A0A2P6S0M2"/>
<dbReference type="CDD" id="cd03784">
    <property type="entry name" value="GT1_Gtf-like"/>
    <property type="match status" value="1"/>
</dbReference>
<comment type="caution">
    <text evidence="4">The sequence shown here is derived from an EMBL/GenBank/DDBJ whole genome shotgun (WGS) entry which is preliminary data.</text>
</comment>
<keyword evidence="2 4" id="KW-0328">Glycosyltransferase</keyword>
<dbReference type="Proteomes" id="UP000238479">
    <property type="component" value="Chromosome 2"/>
</dbReference>
<keyword evidence="3 4" id="KW-0808">Transferase</keyword>
<dbReference type="GO" id="GO:0047213">
    <property type="term" value="F:anthocyanidin 3-O-glucosyltransferase activity"/>
    <property type="evidence" value="ECO:0007669"/>
    <property type="project" value="UniProtKB-EC"/>
</dbReference>
<dbReference type="InterPro" id="IPR050481">
    <property type="entry name" value="UDP-glycosyltransf_plant"/>
</dbReference>
<dbReference type="PANTHER" id="PTHR48048">
    <property type="entry name" value="GLYCOSYLTRANSFERASE"/>
    <property type="match status" value="1"/>
</dbReference>
<dbReference type="PANTHER" id="PTHR48048:SF45">
    <property type="entry name" value="GLYCOSYLTRANSFERASE"/>
    <property type="match status" value="1"/>
</dbReference>
<proteinExistence type="inferred from homology"/>
<dbReference type="InterPro" id="IPR002213">
    <property type="entry name" value="UDP_glucos_trans"/>
</dbReference>
<evidence type="ECO:0000256" key="3">
    <source>
        <dbReference type="ARBA" id="ARBA00022679"/>
    </source>
</evidence>
<protein>
    <submittedName>
        <fullName evidence="4">Putative anthocyanidin 3-O-glucosyltransferase</fullName>
        <ecNumber evidence="4">2.4.1.115</ecNumber>
    </submittedName>
</protein>
<dbReference type="Gene3D" id="3.40.50.2000">
    <property type="entry name" value="Glycogen Phosphorylase B"/>
    <property type="match status" value="1"/>
</dbReference>
<evidence type="ECO:0000256" key="1">
    <source>
        <dbReference type="ARBA" id="ARBA00009995"/>
    </source>
</evidence>
<dbReference type="OMA" id="WAPEANI"/>
<dbReference type="EMBL" id="PDCK01000040">
    <property type="protein sequence ID" value="PRQ52234.1"/>
    <property type="molecule type" value="Genomic_DNA"/>
</dbReference>
<sequence length="198" mass="21940">MGSFGEDQLKEIACALEHSGHRFLWSIRCPPPKGKITHPSDYADPAAILPEGFLQRTAGIGKIIGWAPPVAVLAHPAVGGFVSHCGWNSILESLWFGVPVATWPMYSEQQMNAFEMVKELELAVKISVDYGWDFYNSGQGGQMVLSAQEIERGVREVMEHDSDIRKKVNEMSEMCKKSLMDGGSSYSSLGRFIDQIFL</sequence>
<gene>
    <name evidence="4" type="ORF">RchiOBHm_Chr2g0153261</name>
</gene>
<dbReference type="SUPFAM" id="SSF53756">
    <property type="entry name" value="UDP-Glycosyltransferase/glycogen phosphorylase"/>
    <property type="match status" value="1"/>
</dbReference>
<dbReference type="FunFam" id="3.40.50.2000:FF:000056">
    <property type="entry name" value="Glycosyltransferase"/>
    <property type="match status" value="1"/>
</dbReference>
<reference evidence="4 5" key="1">
    <citation type="journal article" date="2018" name="Nat. Genet.">
        <title>The Rosa genome provides new insights in the design of modern roses.</title>
        <authorList>
            <person name="Bendahmane M."/>
        </authorList>
    </citation>
    <scope>NUCLEOTIDE SEQUENCE [LARGE SCALE GENOMIC DNA]</scope>
    <source>
        <strain evidence="5">cv. Old Blush</strain>
    </source>
</reference>
<dbReference type="Pfam" id="PF00201">
    <property type="entry name" value="UDPGT"/>
    <property type="match status" value="1"/>
</dbReference>